<dbReference type="SUPFAM" id="SSF54637">
    <property type="entry name" value="Thioesterase/thiol ester dehydrase-isomerase"/>
    <property type="match status" value="1"/>
</dbReference>
<evidence type="ECO:0000259" key="2">
    <source>
        <dbReference type="Pfam" id="PF01575"/>
    </source>
</evidence>
<dbReference type="Proteomes" id="UP000187035">
    <property type="component" value="Unassembled WGS sequence"/>
</dbReference>
<gene>
    <name evidence="3" type="ORF">BKH33_02330</name>
</gene>
<protein>
    <recommendedName>
        <fullName evidence="2">MaoC-like domain-containing protein</fullName>
    </recommendedName>
</protein>
<dbReference type="EMBL" id="MSRR01000004">
    <property type="protein sequence ID" value="OMG38145.1"/>
    <property type="molecule type" value="Genomic_DNA"/>
</dbReference>
<evidence type="ECO:0000313" key="3">
    <source>
        <dbReference type="EMBL" id="OMG38145.1"/>
    </source>
</evidence>
<reference evidence="3 4" key="1">
    <citation type="submission" date="2016-12" db="EMBL/GenBank/DDBJ databases">
        <title>Genomic comparison of strains in the 'Actinomyces naeslundii' group.</title>
        <authorList>
            <person name="Mughal S.R."/>
            <person name="Do T."/>
            <person name="Gilbert S.C."/>
            <person name="Witherden E.A."/>
            <person name="Didelot X."/>
            <person name="Beighton D."/>
        </authorList>
    </citation>
    <scope>NUCLEOTIDE SEQUENCE [LARGE SCALE GENOMIC DNA]</scope>
    <source>
        <strain evidence="3 4">NCTC 10301</strain>
    </source>
</reference>
<dbReference type="InterPro" id="IPR002539">
    <property type="entry name" value="MaoC-like_dom"/>
</dbReference>
<name>A0A854D8R6_ACTNA</name>
<sequence>MNPAGPCDDVVERLTAVLAGILATGPAEPSAPPGPSSPTAGRLALRGATAILPAVLAMRQLQEWIRGHRGSASWDGLLHRRCRMTPAHLSTEAVVSSADPGGLVVRQIRRAGWELLRATTRVEVGTGDWHVTHEVARRAEARPRASRGWEITDGGAGIDPSSGARSCWLTSGDIASWAEVTGDRNPIHLLPGRAAEAGLRAGTNDVVAHGLLVGALSLALVQSSSHRRIGLEFIGSADVPASPRGDGEPGATLVVDLDTGAIVQAGRPVLRRR</sequence>
<dbReference type="GeneID" id="64255586"/>
<comment type="similarity">
    <text evidence="1">Belongs to the enoyl-CoA hydratase/isomerase family.</text>
</comment>
<dbReference type="AlphaFoldDB" id="A0A854D8R6"/>
<evidence type="ECO:0000313" key="4">
    <source>
        <dbReference type="Proteomes" id="UP000187035"/>
    </source>
</evidence>
<dbReference type="Gene3D" id="3.10.129.10">
    <property type="entry name" value="Hotdog Thioesterase"/>
    <property type="match status" value="1"/>
</dbReference>
<evidence type="ECO:0000256" key="1">
    <source>
        <dbReference type="ARBA" id="ARBA00005254"/>
    </source>
</evidence>
<dbReference type="RefSeq" id="WP_003779892.1">
    <property type="nucleotide sequence ID" value="NZ_CAURHQ010000001.1"/>
</dbReference>
<organism evidence="3 4">
    <name type="scientific">Actinomyces naeslundii</name>
    <dbReference type="NCBI Taxonomy" id="1655"/>
    <lineage>
        <taxon>Bacteria</taxon>
        <taxon>Bacillati</taxon>
        <taxon>Actinomycetota</taxon>
        <taxon>Actinomycetes</taxon>
        <taxon>Actinomycetales</taxon>
        <taxon>Actinomycetaceae</taxon>
        <taxon>Actinomyces</taxon>
    </lineage>
</organism>
<dbReference type="InterPro" id="IPR029069">
    <property type="entry name" value="HotDog_dom_sf"/>
</dbReference>
<dbReference type="Pfam" id="PF01575">
    <property type="entry name" value="MaoC_dehydratas"/>
    <property type="match status" value="1"/>
</dbReference>
<feature type="domain" description="MaoC-like" evidence="2">
    <location>
        <begin position="169"/>
        <end position="223"/>
    </location>
</feature>
<accession>A0A854D8R6</accession>
<proteinExistence type="inferred from homology"/>
<comment type="caution">
    <text evidence="3">The sequence shown here is derived from an EMBL/GenBank/DDBJ whole genome shotgun (WGS) entry which is preliminary data.</text>
</comment>